<name>A0A397B6J3_APHAT</name>
<dbReference type="InterPro" id="IPR036767">
    <property type="entry name" value="ApaG_sf"/>
</dbReference>
<dbReference type="AlphaFoldDB" id="A0A397B6J3"/>
<dbReference type="SUPFAM" id="SSF56112">
    <property type="entry name" value="Protein kinase-like (PK-like)"/>
    <property type="match status" value="1"/>
</dbReference>
<dbReference type="InterPro" id="IPR007474">
    <property type="entry name" value="ApaG_domain"/>
</dbReference>
<dbReference type="GO" id="GO:0004430">
    <property type="term" value="F:1-phosphatidylinositol 4-kinase activity"/>
    <property type="evidence" value="ECO:0007669"/>
    <property type="project" value="TreeGrafter"/>
</dbReference>
<dbReference type="Gene3D" id="1.10.1070.11">
    <property type="entry name" value="Phosphatidylinositol 3-/4-kinase, catalytic domain"/>
    <property type="match status" value="1"/>
</dbReference>
<accession>A0A397B6J3</accession>
<dbReference type="SUPFAM" id="SSF110069">
    <property type="entry name" value="ApaG-like"/>
    <property type="match status" value="1"/>
</dbReference>
<evidence type="ECO:0000313" key="6">
    <source>
        <dbReference type="Proteomes" id="UP000265427"/>
    </source>
</evidence>
<dbReference type="PROSITE" id="PS51087">
    <property type="entry name" value="APAG"/>
    <property type="match status" value="1"/>
</dbReference>
<dbReference type="GO" id="GO:0016020">
    <property type="term" value="C:membrane"/>
    <property type="evidence" value="ECO:0007669"/>
    <property type="project" value="TreeGrafter"/>
</dbReference>
<dbReference type="GO" id="GO:0046854">
    <property type="term" value="P:phosphatidylinositol phosphate biosynthetic process"/>
    <property type="evidence" value="ECO:0007669"/>
    <property type="project" value="InterPro"/>
</dbReference>
<proteinExistence type="predicted"/>
<dbReference type="PANTHER" id="PTHR10048">
    <property type="entry name" value="PHOSPHATIDYLINOSITOL KINASE"/>
    <property type="match status" value="1"/>
</dbReference>
<dbReference type="Proteomes" id="UP000265427">
    <property type="component" value="Unassembled WGS sequence"/>
</dbReference>
<dbReference type="Gene3D" id="2.60.40.1470">
    <property type="entry name" value="ApaG domain"/>
    <property type="match status" value="1"/>
</dbReference>
<keyword evidence="2" id="KW-0418">Kinase</keyword>
<dbReference type="InterPro" id="IPR018936">
    <property type="entry name" value="PI3/4_kinase_CS"/>
</dbReference>
<keyword evidence="1" id="KW-0808">Transferase</keyword>
<dbReference type="PANTHER" id="PTHR10048:SF22">
    <property type="entry name" value="PHOSPHATIDYLINOSITOL 4-KINASE BETA"/>
    <property type="match status" value="1"/>
</dbReference>
<evidence type="ECO:0000256" key="2">
    <source>
        <dbReference type="ARBA" id="ARBA00022777"/>
    </source>
</evidence>
<feature type="domain" description="PI3K/PI4K catalytic" evidence="3">
    <location>
        <begin position="535"/>
        <end position="813"/>
    </location>
</feature>
<dbReference type="SMART" id="SM00146">
    <property type="entry name" value="PI3Kc"/>
    <property type="match status" value="1"/>
</dbReference>
<dbReference type="PROSITE" id="PS50290">
    <property type="entry name" value="PI3_4_KINASE_3"/>
    <property type="match status" value="1"/>
</dbReference>
<dbReference type="InterPro" id="IPR036940">
    <property type="entry name" value="PI3/4_kinase_cat_sf"/>
</dbReference>
<organism evidence="5 6">
    <name type="scientific">Aphanomyces astaci</name>
    <name type="common">Crayfish plague agent</name>
    <dbReference type="NCBI Taxonomy" id="112090"/>
    <lineage>
        <taxon>Eukaryota</taxon>
        <taxon>Sar</taxon>
        <taxon>Stramenopiles</taxon>
        <taxon>Oomycota</taxon>
        <taxon>Saprolegniomycetes</taxon>
        <taxon>Saprolegniales</taxon>
        <taxon>Verrucalvaceae</taxon>
        <taxon>Aphanomyces</taxon>
    </lineage>
</organism>
<dbReference type="InterPro" id="IPR000403">
    <property type="entry name" value="PI3/4_kinase_cat_dom"/>
</dbReference>
<evidence type="ECO:0000256" key="1">
    <source>
        <dbReference type="ARBA" id="ARBA00022679"/>
    </source>
</evidence>
<dbReference type="PROSITE" id="PS00915">
    <property type="entry name" value="PI3_4_KINASE_1"/>
    <property type="match status" value="1"/>
</dbReference>
<dbReference type="Gene3D" id="3.30.1010.10">
    <property type="entry name" value="Phosphatidylinositol 3-kinase Catalytic Subunit, Chain A, domain 4"/>
    <property type="match status" value="1"/>
</dbReference>
<dbReference type="VEuPathDB" id="FungiDB:H257_13862"/>
<dbReference type="Pfam" id="PF00454">
    <property type="entry name" value="PI3_PI4_kinase"/>
    <property type="match status" value="1"/>
</dbReference>
<dbReference type="GO" id="GO:0005737">
    <property type="term" value="C:cytoplasm"/>
    <property type="evidence" value="ECO:0007669"/>
    <property type="project" value="TreeGrafter"/>
</dbReference>
<evidence type="ECO:0000259" key="4">
    <source>
        <dbReference type="PROSITE" id="PS51087"/>
    </source>
</evidence>
<evidence type="ECO:0000313" key="5">
    <source>
        <dbReference type="EMBL" id="RHY15722.1"/>
    </source>
</evidence>
<dbReference type="EMBL" id="QUSZ01004133">
    <property type="protein sequence ID" value="RHY15722.1"/>
    <property type="molecule type" value="Genomic_DNA"/>
</dbReference>
<dbReference type="InterPro" id="IPR011009">
    <property type="entry name" value="Kinase-like_dom_sf"/>
</dbReference>
<dbReference type="InterPro" id="IPR015433">
    <property type="entry name" value="PI3/4_kinase"/>
</dbReference>
<feature type="domain" description="ApaG" evidence="4">
    <location>
        <begin position="952"/>
        <end position="1082"/>
    </location>
</feature>
<evidence type="ECO:0000259" key="3">
    <source>
        <dbReference type="PROSITE" id="PS50290"/>
    </source>
</evidence>
<dbReference type="Pfam" id="PF04379">
    <property type="entry name" value="DUF525"/>
    <property type="match status" value="1"/>
</dbReference>
<reference evidence="5 6" key="1">
    <citation type="submission" date="2018-08" db="EMBL/GenBank/DDBJ databases">
        <title>Aphanomyces genome sequencing and annotation.</title>
        <authorList>
            <person name="Minardi D."/>
            <person name="Oidtmann B."/>
            <person name="Van Der Giezen M."/>
            <person name="Studholme D.J."/>
        </authorList>
    </citation>
    <scope>NUCLEOTIDE SEQUENCE [LARGE SCALE GENOMIC DNA]</scope>
    <source>
        <strain evidence="5 6">Kv</strain>
    </source>
</reference>
<comment type="caution">
    <text evidence="5">The sequence shown here is derived from an EMBL/GenBank/DDBJ whole genome shotgun (WGS) entry which is preliminary data.</text>
</comment>
<dbReference type="VEuPathDB" id="FungiDB:H257_13863"/>
<sequence length="1086" mass="121227">MTECVESVLCRAATVDDSDFLNERFFITTATGEVYTCYSKCRLERDAWMHALLSTLHNNAPPSSPHDDPSDSMDRIVACSAVVHEQLASWTSILTDMLASPYGMWKETRHWRRFGMAERRPYMDLQMKMTSSAEVDGLSLVIGLYVYHQNPMMILAILCQLARLMDTCPSQVEMYWPQILHWGITSHVVQSVNMQLFYLYFVAGVCRRSLPLAIKSSWECDAAKIDAVGDPSRYAAISLVQVYASMISLTDDDNNATAAMVDKLFVSNDPDTSKTHQILLQSLFTTSTSLLRNHRATNSTFGEWLAATSEADIARVHDTWSTLPSFVDPLPVPSEEVPINDATASDMTSLRGRMVDADDMEDVMECLNEVQQNDKQQDVSSLVIFQDTMHVVNSLIVASQNFKRQIEDPRDRKKHLPAVLTRLRATMPSHAMLPLDQPCWITDVLVNEGTVFSTKARAPTMVWFEGLHVTSISDVPTAMPELSPVVYLSEVLLADILSPSSSPSSFSSRESSMTEAHLSVFDSCKVRTTDDFSIFTSMQSFADKKSRIRKERKGVQPGWDVVPVIAKSLDDMRQEVFVMQLMHVFDHIFRCEGLGGLDQLWLRPYSIMCCGDNCGLMEVLTDSMSVSDAKMQYISVAPPGCVTASLVDIFSKRYGDPDSTTYAIKDRHNGNLMLHAEGYVMHIDFGFCFGTAPGGAFSIEGAPFKLTDDMIAVMGTAGMTAFQALLADGLVALRRHASRVSLSNCNSHVSLHETVQILSLVKITAHASPFPCFQGDVLTMCRRLKERLCADAVDDDWVRQHALALIARSAGSVRTKLYVVLHQLKFNVLLRDVRKMAAAPGFRLRESLVPEQWGHGTLYPAARDATSASSYLSGEEKARWTKLQTFLGPQKGGQDVDFVELVRLKFRSGNPTHLDDLMWAVQEVSHQRLLAESSSGSSLCTVLKYPYMYYLVTKTDDVLVEATGRYLPQHSDPSARRFRYTYRVRVLNEGVDAIRITGRHYIFDHGNQKREILPRHSPQVVGLTPTIQPGEMFEYASGVDLETIAGSVRGCLHAIRLHEDGSETEFDAVVAPFSLQPTVLDAMMLQ</sequence>
<gene>
    <name evidence="5" type="ORF">DYB36_002062</name>
</gene>
<evidence type="ECO:0008006" key="7">
    <source>
        <dbReference type="Google" id="ProtNLM"/>
    </source>
</evidence>
<protein>
    <recommendedName>
        <fullName evidence="7">PI3K/PI4K catalytic domain-containing protein</fullName>
    </recommendedName>
</protein>
<dbReference type="GO" id="GO:0048015">
    <property type="term" value="P:phosphatidylinositol-mediated signaling"/>
    <property type="evidence" value="ECO:0007669"/>
    <property type="project" value="TreeGrafter"/>
</dbReference>